<dbReference type="EMBL" id="PCTU01000041">
    <property type="protein sequence ID" value="PIP88221.1"/>
    <property type="molecule type" value="Genomic_DNA"/>
</dbReference>
<gene>
    <name evidence="2" type="ORF">COW80_01505</name>
</gene>
<dbReference type="SUPFAM" id="SSF143120">
    <property type="entry name" value="YefM-like"/>
    <property type="match status" value="1"/>
</dbReference>
<dbReference type="InterPro" id="IPR036165">
    <property type="entry name" value="YefM-like_sf"/>
</dbReference>
<dbReference type="AlphaFoldDB" id="A0A2H0E1V5"/>
<proteinExistence type="inferred from homology"/>
<protein>
    <submittedName>
        <fullName evidence="2">Uncharacterized protein</fullName>
    </submittedName>
</protein>
<evidence type="ECO:0000313" key="3">
    <source>
        <dbReference type="Proteomes" id="UP000229981"/>
    </source>
</evidence>
<reference evidence="2 3" key="1">
    <citation type="submission" date="2017-09" db="EMBL/GenBank/DDBJ databases">
        <title>Depth-based differentiation of microbial function through sediment-hosted aquifers and enrichment of novel symbionts in the deep terrestrial subsurface.</title>
        <authorList>
            <person name="Probst A.J."/>
            <person name="Ladd B."/>
            <person name="Jarett J.K."/>
            <person name="Geller-Mcgrath D.E."/>
            <person name="Sieber C.M."/>
            <person name="Emerson J.B."/>
            <person name="Anantharaman K."/>
            <person name="Thomas B.C."/>
            <person name="Malmstrom R."/>
            <person name="Stieglmeier M."/>
            <person name="Klingl A."/>
            <person name="Woyke T."/>
            <person name="Ryan C.M."/>
            <person name="Banfield J.F."/>
        </authorList>
    </citation>
    <scope>NUCLEOTIDE SEQUENCE [LARGE SCALE GENOMIC DNA]</scope>
    <source>
        <strain evidence="2">CG22_combo_CG10-13_8_21_14_all_01_47_9</strain>
    </source>
</reference>
<evidence type="ECO:0000313" key="2">
    <source>
        <dbReference type="EMBL" id="PIP88221.1"/>
    </source>
</evidence>
<organism evidence="2 3">
    <name type="scientific">Candidatus Beckwithbacteria bacterium CG22_combo_CG10-13_8_21_14_all_01_47_9</name>
    <dbReference type="NCBI Taxonomy" id="1974496"/>
    <lineage>
        <taxon>Bacteria</taxon>
        <taxon>Candidatus Beckwithiibacteriota</taxon>
    </lineage>
</organism>
<accession>A0A2H0E1V5</accession>
<comment type="similarity">
    <text evidence="1">Belongs to the phD/YefM antitoxin family.</text>
</comment>
<name>A0A2H0E1V5_9BACT</name>
<dbReference type="Proteomes" id="UP000229981">
    <property type="component" value="Unassembled WGS sequence"/>
</dbReference>
<evidence type="ECO:0000256" key="1">
    <source>
        <dbReference type="ARBA" id="ARBA00009981"/>
    </source>
</evidence>
<comment type="caution">
    <text evidence="2">The sequence shown here is derived from an EMBL/GenBank/DDBJ whole genome shotgun (WGS) entry which is preliminary data.</text>
</comment>
<sequence length="100" mass="11085">MSLTVSLDQIIPFSQARANLSDLVDKVKGQYFLVITKRQQSKVALIDTDYLATLITRKEAEEMKSLTGSLQAGFKTYLNKKGLKSDTLTDAQAGKILQTM</sequence>
<dbReference type="Gene3D" id="3.40.1620.10">
    <property type="entry name" value="YefM-like domain"/>
    <property type="match status" value="1"/>
</dbReference>